<comment type="function">
    <text evidence="7">Functions as a peptidoglycan terminase that cleaves nascent peptidoglycan strands endolytically to terminate their elongation.</text>
</comment>
<dbReference type="Pfam" id="PF02618">
    <property type="entry name" value="YceG"/>
    <property type="match status" value="1"/>
</dbReference>
<dbReference type="GO" id="GO:0008932">
    <property type="term" value="F:lytic endotransglycosylase activity"/>
    <property type="evidence" value="ECO:0007669"/>
    <property type="project" value="UniProtKB-UniRule"/>
</dbReference>
<keyword evidence="2 7" id="KW-0812">Transmembrane</keyword>
<evidence type="ECO:0000256" key="6">
    <source>
        <dbReference type="ARBA" id="ARBA00023316"/>
    </source>
</evidence>
<evidence type="ECO:0000313" key="9">
    <source>
        <dbReference type="Proteomes" id="UP000184368"/>
    </source>
</evidence>
<dbReference type="RefSeq" id="WP_073047095.1">
    <property type="nucleotide sequence ID" value="NZ_FQUO01000019.1"/>
</dbReference>
<protein>
    <recommendedName>
        <fullName evidence="7">Endolytic murein transglycosylase</fullName>
        <ecNumber evidence="7">4.2.2.29</ecNumber>
    </recommendedName>
    <alternativeName>
        <fullName evidence="7">Peptidoglycan lytic transglycosylase</fullName>
    </alternativeName>
    <alternativeName>
        <fullName evidence="7">Peptidoglycan polymerization terminase</fullName>
    </alternativeName>
</protein>
<dbReference type="PANTHER" id="PTHR30518">
    <property type="entry name" value="ENDOLYTIC MUREIN TRANSGLYCOSYLASE"/>
    <property type="match status" value="1"/>
</dbReference>
<sequence length="340" mass="38294">MKKTVLLVAALLLVMVLVGAWIFLGPATAFSDSKKYLYIATPAANEKAVMDSLQKNELLKSEGVFNWLASRMGYWEKVKPGRYEIKKGTSLLSVVRMLRNGQQAPVNLVITKLRTPQDFARLVGRKFETDSAQMMAYLQSEAFKNKRQISADEAMAYVLPDTYTYFWNSDPEKIFQKLADASRNFWTAERKAKAEAKGFTPLQVAIIASIVDEESNALSEKDTIASVYMNRLKTGMPLQADPTVKYALQDFSLKRIYEKHLAVVSPYNTYRNRGLPPGPICTPQKKTIDAVLDAPQTNYVYFVASPAFNGTHVFSATYAEHQGKARLYQEALNRLMAQKQ</sequence>
<dbReference type="InterPro" id="IPR003770">
    <property type="entry name" value="MLTG-like"/>
</dbReference>
<comment type="catalytic activity">
    <reaction evidence="7">
        <text>a peptidoglycan chain = a peptidoglycan chain with N-acetyl-1,6-anhydromuramyl-[peptide] at the reducing end + a peptidoglycan chain with N-acetylglucosamine at the non-reducing end.</text>
        <dbReference type="EC" id="4.2.2.29"/>
    </reaction>
</comment>
<dbReference type="OrthoDB" id="9814591at2"/>
<dbReference type="STRING" id="1302690.BUE76_13795"/>
<evidence type="ECO:0000256" key="1">
    <source>
        <dbReference type="ARBA" id="ARBA00022475"/>
    </source>
</evidence>
<dbReference type="NCBIfam" id="TIGR00247">
    <property type="entry name" value="endolytic transglycosylase MltG"/>
    <property type="match status" value="1"/>
</dbReference>
<evidence type="ECO:0000256" key="7">
    <source>
        <dbReference type="HAMAP-Rule" id="MF_02065"/>
    </source>
</evidence>
<evidence type="ECO:0000256" key="3">
    <source>
        <dbReference type="ARBA" id="ARBA00022989"/>
    </source>
</evidence>
<dbReference type="GO" id="GO:0071555">
    <property type="term" value="P:cell wall organization"/>
    <property type="evidence" value="ECO:0007669"/>
    <property type="project" value="UniProtKB-KW"/>
</dbReference>
<dbReference type="GO" id="GO:0005886">
    <property type="term" value="C:plasma membrane"/>
    <property type="evidence" value="ECO:0007669"/>
    <property type="project" value="UniProtKB-UniRule"/>
</dbReference>
<keyword evidence="9" id="KW-1185">Reference proteome</keyword>
<evidence type="ECO:0000256" key="5">
    <source>
        <dbReference type="ARBA" id="ARBA00023239"/>
    </source>
</evidence>
<keyword evidence="6 7" id="KW-0961">Cell wall biogenesis/degradation</keyword>
<keyword evidence="1 7" id="KW-1003">Cell membrane</keyword>
<organism evidence="8 9">
    <name type="scientific">Cnuella takakiae</name>
    <dbReference type="NCBI Taxonomy" id="1302690"/>
    <lineage>
        <taxon>Bacteria</taxon>
        <taxon>Pseudomonadati</taxon>
        <taxon>Bacteroidota</taxon>
        <taxon>Chitinophagia</taxon>
        <taxon>Chitinophagales</taxon>
        <taxon>Chitinophagaceae</taxon>
        <taxon>Cnuella</taxon>
    </lineage>
</organism>
<evidence type="ECO:0000256" key="2">
    <source>
        <dbReference type="ARBA" id="ARBA00022692"/>
    </source>
</evidence>
<comment type="similarity">
    <text evidence="7">Belongs to the transglycosylase MltG family.</text>
</comment>
<evidence type="ECO:0000256" key="4">
    <source>
        <dbReference type="ARBA" id="ARBA00023136"/>
    </source>
</evidence>
<dbReference type="CDD" id="cd08010">
    <property type="entry name" value="MltG_like"/>
    <property type="match status" value="1"/>
</dbReference>
<dbReference type="EMBL" id="FQUO01000019">
    <property type="protein sequence ID" value="SHG14266.1"/>
    <property type="molecule type" value="Genomic_DNA"/>
</dbReference>
<keyword evidence="5 7" id="KW-0456">Lyase</keyword>
<gene>
    <name evidence="7" type="primary">mltG</name>
    <name evidence="8" type="ORF">SAMN05444008_11920</name>
</gene>
<dbReference type="Proteomes" id="UP000184368">
    <property type="component" value="Unassembled WGS sequence"/>
</dbReference>
<reference evidence="8 9" key="1">
    <citation type="submission" date="2016-11" db="EMBL/GenBank/DDBJ databases">
        <authorList>
            <person name="Jaros S."/>
            <person name="Januszkiewicz K."/>
            <person name="Wedrychowicz H."/>
        </authorList>
    </citation>
    <scope>NUCLEOTIDE SEQUENCE [LARGE SCALE GENOMIC DNA]</scope>
    <source>
        <strain evidence="8 9">DSM 26897</strain>
    </source>
</reference>
<keyword evidence="3 7" id="KW-1133">Transmembrane helix</keyword>
<dbReference type="Gene3D" id="3.30.1490.480">
    <property type="entry name" value="Endolytic murein transglycosylase"/>
    <property type="match status" value="1"/>
</dbReference>
<dbReference type="EC" id="4.2.2.29" evidence="7"/>
<dbReference type="GO" id="GO:0009252">
    <property type="term" value="P:peptidoglycan biosynthetic process"/>
    <property type="evidence" value="ECO:0007669"/>
    <property type="project" value="UniProtKB-UniRule"/>
</dbReference>
<feature type="site" description="Important for catalytic activity" evidence="7">
    <location>
        <position position="214"/>
    </location>
</feature>
<name>A0A1M5HE81_9BACT</name>
<dbReference type="HAMAP" id="MF_02065">
    <property type="entry name" value="MltG"/>
    <property type="match status" value="1"/>
</dbReference>
<dbReference type="Gene3D" id="3.30.160.60">
    <property type="entry name" value="Classic Zinc Finger"/>
    <property type="match status" value="1"/>
</dbReference>
<proteinExistence type="inferred from homology"/>
<dbReference type="AlphaFoldDB" id="A0A1M5HE81"/>
<dbReference type="PANTHER" id="PTHR30518:SF2">
    <property type="entry name" value="ENDOLYTIC MUREIN TRANSGLYCOSYLASE"/>
    <property type="match status" value="1"/>
</dbReference>
<keyword evidence="4 7" id="KW-0472">Membrane</keyword>
<accession>A0A1M5HE81</accession>
<evidence type="ECO:0000313" key="8">
    <source>
        <dbReference type="EMBL" id="SHG14266.1"/>
    </source>
</evidence>